<organism evidence="1">
    <name type="scientific">Arundo donax</name>
    <name type="common">Giant reed</name>
    <name type="synonym">Donax arundinaceus</name>
    <dbReference type="NCBI Taxonomy" id="35708"/>
    <lineage>
        <taxon>Eukaryota</taxon>
        <taxon>Viridiplantae</taxon>
        <taxon>Streptophyta</taxon>
        <taxon>Embryophyta</taxon>
        <taxon>Tracheophyta</taxon>
        <taxon>Spermatophyta</taxon>
        <taxon>Magnoliopsida</taxon>
        <taxon>Liliopsida</taxon>
        <taxon>Poales</taxon>
        <taxon>Poaceae</taxon>
        <taxon>PACMAD clade</taxon>
        <taxon>Arundinoideae</taxon>
        <taxon>Arundineae</taxon>
        <taxon>Arundo</taxon>
    </lineage>
</organism>
<protein>
    <submittedName>
        <fullName evidence="1">Uncharacterized protein</fullName>
    </submittedName>
</protein>
<reference evidence="1" key="1">
    <citation type="submission" date="2014-09" db="EMBL/GenBank/DDBJ databases">
        <authorList>
            <person name="Magalhaes I.L.F."/>
            <person name="Oliveira U."/>
            <person name="Santos F.R."/>
            <person name="Vidigal T.H.D.A."/>
            <person name="Brescovit A.D."/>
            <person name="Santos A.J."/>
        </authorList>
    </citation>
    <scope>NUCLEOTIDE SEQUENCE</scope>
    <source>
        <tissue evidence="1">Shoot tissue taken approximately 20 cm above the soil surface</tissue>
    </source>
</reference>
<reference evidence="1" key="2">
    <citation type="journal article" date="2015" name="Data Brief">
        <title>Shoot transcriptome of the giant reed, Arundo donax.</title>
        <authorList>
            <person name="Barrero R.A."/>
            <person name="Guerrero F.D."/>
            <person name="Moolhuijzen P."/>
            <person name="Goolsby J.A."/>
            <person name="Tidwell J."/>
            <person name="Bellgard S.E."/>
            <person name="Bellgard M.I."/>
        </authorList>
    </citation>
    <scope>NUCLEOTIDE SEQUENCE</scope>
    <source>
        <tissue evidence="1">Shoot tissue taken approximately 20 cm above the soil surface</tissue>
    </source>
</reference>
<sequence length="31" mass="3594">MVNVKIDPEICLINNLLGCKMSYLHIARYTK</sequence>
<dbReference type="AlphaFoldDB" id="A0A0A9FEV3"/>
<evidence type="ECO:0000313" key="1">
    <source>
        <dbReference type="EMBL" id="JAE08616.1"/>
    </source>
</evidence>
<accession>A0A0A9FEV3</accession>
<name>A0A0A9FEV3_ARUDO</name>
<proteinExistence type="predicted"/>
<dbReference type="EMBL" id="GBRH01189280">
    <property type="protein sequence ID" value="JAE08616.1"/>
    <property type="molecule type" value="Transcribed_RNA"/>
</dbReference>